<reference evidence="9 10" key="1">
    <citation type="submission" date="2016-06" db="EMBL/GenBank/DDBJ databases">
        <title>Living apart together: crosstalk between the core and supernumerary genomes in a fungal plant pathogen.</title>
        <authorList>
            <person name="Vanheule A."/>
            <person name="Audenaert K."/>
            <person name="Warris S."/>
            <person name="Van De Geest H."/>
            <person name="Schijlen E."/>
            <person name="Hofte M."/>
            <person name="De Saeger S."/>
            <person name="Haesaert G."/>
            <person name="Waalwijk C."/>
            <person name="Van Der Lee T."/>
        </authorList>
    </citation>
    <scope>NUCLEOTIDE SEQUENCE [LARGE SCALE GENOMIC DNA]</scope>
    <source>
        <strain evidence="9 10">2516</strain>
    </source>
</reference>
<comment type="catalytic activity">
    <reaction evidence="4">
        <text>an aldehyde + NAD(+) + H2O = a carboxylate + NADH + 2 H(+)</text>
        <dbReference type="Rhea" id="RHEA:16185"/>
        <dbReference type="ChEBI" id="CHEBI:15377"/>
        <dbReference type="ChEBI" id="CHEBI:15378"/>
        <dbReference type="ChEBI" id="CHEBI:17478"/>
        <dbReference type="ChEBI" id="CHEBI:29067"/>
        <dbReference type="ChEBI" id="CHEBI:57540"/>
        <dbReference type="ChEBI" id="CHEBI:57945"/>
        <dbReference type="EC" id="1.2.1.3"/>
    </reaction>
</comment>
<dbReference type="PANTHER" id="PTHR11699">
    <property type="entry name" value="ALDEHYDE DEHYDROGENASE-RELATED"/>
    <property type="match status" value="1"/>
</dbReference>
<proteinExistence type="inferred from homology"/>
<dbReference type="Pfam" id="PF00171">
    <property type="entry name" value="Aldedh"/>
    <property type="match status" value="1"/>
</dbReference>
<protein>
    <recommendedName>
        <fullName evidence="3">aldehyde dehydrogenase (NAD(+))</fullName>
        <ecNumber evidence="3">1.2.1.3</ecNumber>
    </recommendedName>
</protein>
<evidence type="ECO:0000256" key="4">
    <source>
        <dbReference type="ARBA" id="ARBA00049194"/>
    </source>
</evidence>
<dbReference type="InterPro" id="IPR029510">
    <property type="entry name" value="Ald_DH_CS_GLU"/>
</dbReference>
<keyword evidence="10" id="KW-1185">Reference proteome</keyword>
<dbReference type="CDD" id="cd07106">
    <property type="entry name" value="ALDH_AldA-AAD23400"/>
    <property type="match status" value="1"/>
</dbReference>
<dbReference type="InterPro" id="IPR016162">
    <property type="entry name" value="Ald_DH_N"/>
</dbReference>
<dbReference type="InterPro" id="IPR016163">
    <property type="entry name" value="Ald_DH_C"/>
</dbReference>
<dbReference type="FunFam" id="3.40.605.10:FF:000007">
    <property type="entry name" value="NAD/NADP-dependent betaine aldehyde dehydrogenase"/>
    <property type="match status" value="1"/>
</dbReference>
<evidence type="ECO:0000256" key="3">
    <source>
        <dbReference type="ARBA" id="ARBA00024226"/>
    </source>
</evidence>
<gene>
    <name evidence="9" type="ORF">FPOA_03594</name>
</gene>
<accession>A0A1B8BA97</accession>
<dbReference type="OMA" id="IHKVAPA"/>
<name>A0A1B8BA97_FUSPO</name>
<evidence type="ECO:0000256" key="6">
    <source>
        <dbReference type="RuleBase" id="RU003345"/>
    </source>
</evidence>
<sequence length="481" mass="51846">MAVESTKKLSFTEFYNVIDGKLETTKETAQNTNPSTLEKNHPVPVSTPEDVDRAVEAAKKASEVWADVPYKERQNLVSKYADGIDGIKDELAVLLVKEQGKSIQLAQYEIMLAVQFLKGYAQLPDPEQVIEDKPGRRVVTKYVPLGVAVGIVPWNFPVFLATAKIGPALIAGNAFILKPSPFTPYCGLKLAELASQYFPTGVVQALSGDDNLGPWLTAHPGVDKISFTGSTATGKKVLQSAAPTLKRVTLELGGNDPAIICDDVDVKEIAPKIAFGALMNSGQLCMAIKRIYAHESIYDDLVKELAAAVNSFTVGDGLDSNTALGPVQNHLQFDRVKNLLADIESQGFKLAAGSTSASTAGKGYFITPTIVENPPDDSRIVQEEPFGPVFPVLKWKDEQDVLRRANDNPMGLSASVWTKDMEKAERMAGKINAGTVWINAHHELNPNVAFGGAKQSGLGAEHGIEGVKAYCTTKSLYFNAA</sequence>
<dbReference type="InterPro" id="IPR015590">
    <property type="entry name" value="Aldehyde_DH_dom"/>
</dbReference>
<evidence type="ECO:0000256" key="7">
    <source>
        <dbReference type="SAM" id="MobiDB-lite"/>
    </source>
</evidence>
<dbReference type="EC" id="1.2.1.3" evidence="3"/>
<evidence type="ECO:0000256" key="2">
    <source>
        <dbReference type="ARBA" id="ARBA00023002"/>
    </source>
</evidence>
<dbReference type="PROSITE" id="PS00687">
    <property type="entry name" value="ALDEHYDE_DEHYDR_GLU"/>
    <property type="match status" value="1"/>
</dbReference>
<dbReference type="Gene3D" id="3.40.605.10">
    <property type="entry name" value="Aldehyde Dehydrogenase, Chain A, domain 1"/>
    <property type="match status" value="1"/>
</dbReference>
<keyword evidence="2 6" id="KW-0560">Oxidoreductase</keyword>
<evidence type="ECO:0000256" key="5">
    <source>
        <dbReference type="PROSITE-ProRule" id="PRU10007"/>
    </source>
</evidence>
<evidence type="ECO:0000256" key="1">
    <source>
        <dbReference type="ARBA" id="ARBA00009986"/>
    </source>
</evidence>
<evidence type="ECO:0000313" key="9">
    <source>
        <dbReference type="EMBL" id="OBS29655.1"/>
    </source>
</evidence>
<evidence type="ECO:0000259" key="8">
    <source>
        <dbReference type="Pfam" id="PF00171"/>
    </source>
</evidence>
<dbReference type="EMBL" id="LYXU01000001">
    <property type="protein sequence ID" value="OBS29655.1"/>
    <property type="molecule type" value="Genomic_DNA"/>
</dbReference>
<organism evidence="9 10">
    <name type="scientific">Fusarium poae</name>
    <dbReference type="NCBI Taxonomy" id="36050"/>
    <lineage>
        <taxon>Eukaryota</taxon>
        <taxon>Fungi</taxon>
        <taxon>Dikarya</taxon>
        <taxon>Ascomycota</taxon>
        <taxon>Pezizomycotina</taxon>
        <taxon>Sordariomycetes</taxon>
        <taxon>Hypocreomycetidae</taxon>
        <taxon>Hypocreales</taxon>
        <taxon>Nectriaceae</taxon>
        <taxon>Fusarium</taxon>
    </lineage>
</organism>
<dbReference type="AlphaFoldDB" id="A0A1B8BA97"/>
<dbReference type="GO" id="GO:0004029">
    <property type="term" value="F:aldehyde dehydrogenase (NAD+) activity"/>
    <property type="evidence" value="ECO:0007669"/>
    <property type="project" value="UniProtKB-EC"/>
</dbReference>
<dbReference type="Proteomes" id="UP000091967">
    <property type="component" value="Unassembled WGS sequence"/>
</dbReference>
<dbReference type="InterPro" id="IPR044086">
    <property type="entry name" value="LUC3-like"/>
</dbReference>
<dbReference type="STRING" id="36050.A0A1B8BA97"/>
<dbReference type="SUPFAM" id="SSF53720">
    <property type="entry name" value="ALDH-like"/>
    <property type="match status" value="1"/>
</dbReference>
<dbReference type="FunFam" id="3.40.309.10:FF:000009">
    <property type="entry name" value="Aldehyde dehydrogenase A"/>
    <property type="match status" value="1"/>
</dbReference>
<evidence type="ECO:0000313" key="10">
    <source>
        <dbReference type="Proteomes" id="UP000091967"/>
    </source>
</evidence>
<comment type="caution">
    <text evidence="9">The sequence shown here is derived from an EMBL/GenBank/DDBJ whole genome shotgun (WGS) entry which is preliminary data.</text>
</comment>
<feature type="active site" evidence="5">
    <location>
        <position position="251"/>
    </location>
</feature>
<feature type="compositionally biased region" description="Polar residues" evidence="7">
    <location>
        <begin position="27"/>
        <end position="37"/>
    </location>
</feature>
<feature type="region of interest" description="Disordered" evidence="7">
    <location>
        <begin position="25"/>
        <end position="47"/>
    </location>
</feature>
<dbReference type="InterPro" id="IPR016161">
    <property type="entry name" value="Ald_DH/histidinol_DH"/>
</dbReference>
<feature type="domain" description="Aldehyde dehydrogenase" evidence="8">
    <location>
        <begin position="25"/>
        <end position="475"/>
    </location>
</feature>
<dbReference type="Gene3D" id="3.40.309.10">
    <property type="entry name" value="Aldehyde Dehydrogenase, Chain A, domain 2"/>
    <property type="match status" value="1"/>
</dbReference>
<comment type="similarity">
    <text evidence="1 6">Belongs to the aldehyde dehydrogenase family.</text>
</comment>